<feature type="compositionally biased region" description="Basic residues" evidence="1">
    <location>
        <begin position="46"/>
        <end position="56"/>
    </location>
</feature>
<accession>A0ABN0TMQ1</accession>
<feature type="transmembrane region" description="Helical" evidence="2">
    <location>
        <begin position="62"/>
        <end position="89"/>
    </location>
</feature>
<evidence type="ECO:0000313" key="3">
    <source>
        <dbReference type="EMBL" id="GAA0225640.1"/>
    </source>
</evidence>
<dbReference type="Proteomes" id="UP001500416">
    <property type="component" value="Unassembled WGS sequence"/>
</dbReference>
<organism evidence="3 4">
    <name type="scientific">Saccharothrix mutabilis subsp. mutabilis</name>
    <dbReference type="NCBI Taxonomy" id="66855"/>
    <lineage>
        <taxon>Bacteria</taxon>
        <taxon>Bacillati</taxon>
        <taxon>Actinomycetota</taxon>
        <taxon>Actinomycetes</taxon>
        <taxon>Pseudonocardiales</taxon>
        <taxon>Pseudonocardiaceae</taxon>
        <taxon>Saccharothrix</taxon>
    </lineage>
</organism>
<comment type="caution">
    <text evidence="3">The sequence shown here is derived from an EMBL/GenBank/DDBJ whole genome shotgun (WGS) entry which is preliminary data.</text>
</comment>
<name>A0ABN0TMQ1_9PSEU</name>
<keyword evidence="2" id="KW-0812">Transmembrane</keyword>
<keyword evidence="4" id="KW-1185">Reference proteome</keyword>
<keyword evidence="2" id="KW-1133">Transmembrane helix</keyword>
<evidence type="ECO:0000313" key="4">
    <source>
        <dbReference type="Proteomes" id="UP001500416"/>
    </source>
</evidence>
<evidence type="ECO:0000256" key="2">
    <source>
        <dbReference type="SAM" id="Phobius"/>
    </source>
</evidence>
<protein>
    <submittedName>
        <fullName evidence="3">Uncharacterized protein</fullName>
    </submittedName>
</protein>
<keyword evidence="2" id="KW-0472">Membrane</keyword>
<feature type="region of interest" description="Disordered" evidence="1">
    <location>
        <begin position="1"/>
        <end position="56"/>
    </location>
</feature>
<feature type="compositionally biased region" description="Low complexity" evidence="1">
    <location>
        <begin position="14"/>
        <end position="31"/>
    </location>
</feature>
<sequence>MTATSTVRGDRSSHAASTTSAPNAPTAMRFFTSRRRTARAPVAPLRPHRAGGGRARRGAARVAVGLGAVPGVVVVGFGAVPGVVVVGAVGHPAVRGHFSAP</sequence>
<evidence type="ECO:0000256" key="1">
    <source>
        <dbReference type="SAM" id="MobiDB-lite"/>
    </source>
</evidence>
<reference evidence="3 4" key="1">
    <citation type="journal article" date="2019" name="Int. J. Syst. Evol. Microbiol.">
        <title>The Global Catalogue of Microorganisms (GCM) 10K type strain sequencing project: providing services to taxonomists for standard genome sequencing and annotation.</title>
        <authorList>
            <consortium name="The Broad Institute Genomics Platform"/>
            <consortium name="The Broad Institute Genome Sequencing Center for Infectious Disease"/>
            <person name="Wu L."/>
            <person name="Ma J."/>
        </authorList>
    </citation>
    <scope>NUCLEOTIDE SEQUENCE [LARGE SCALE GENOMIC DNA]</scope>
    <source>
        <strain evidence="3 4">JCM 3380</strain>
    </source>
</reference>
<gene>
    <name evidence="3" type="ORF">GCM10010492_24860</name>
</gene>
<proteinExistence type="predicted"/>
<dbReference type="EMBL" id="BAAABU010000004">
    <property type="protein sequence ID" value="GAA0225640.1"/>
    <property type="molecule type" value="Genomic_DNA"/>
</dbReference>